<dbReference type="GO" id="GO:0015074">
    <property type="term" value="P:DNA integration"/>
    <property type="evidence" value="ECO:0007669"/>
    <property type="project" value="InterPro"/>
</dbReference>
<dbReference type="GO" id="GO:0006508">
    <property type="term" value="P:proteolysis"/>
    <property type="evidence" value="ECO:0007669"/>
    <property type="project" value="UniProtKB-KW"/>
</dbReference>
<dbReference type="SUPFAM" id="SSF53098">
    <property type="entry name" value="Ribonuclease H-like"/>
    <property type="match status" value="1"/>
</dbReference>
<dbReference type="Proteomes" id="UP000321947">
    <property type="component" value="Unassembled WGS sequence"/>
</dbReference>
<comment type="caution">
    <text evidence="10">The sequence shown here is derived from an EMBL/GenBank/DDBJ whole genome shotgun (WGS) entry which is preliminary data.</text>
</comment>
<evidence type="ECO:0000313" key="12">
    <source>
        <dbReference type="Proteomes" id="UP000321947"/>
    </source>
</evidence>
<dbReference type="InterPro" id="IPR050951">
    <property type="entry name" value="Retrovirus_Pol_polyprotein"/>
</dbReference>
<dbReference type="Pfam" id="PF17921">
    <property type="entry name" value="Integrase_H2C2"/>
    <property type="match status" value="1"/>
</dbReference>
<keyword evidence="3" id="KW-0548">Nucleotidyltransferase</keyword>
<dbReference type="CDD" id="cd01647">
    <property type="entry name" value="RT_LTR"/>
    <property type="match status" value="1"/>
</dbReference>
<dbReference type="InterPro" id="IPR001584">
    <property type="entry name" value="Integrase_cat-core"/>
</dbReference>
<dbReference type="InterPro" id="IPR036397">
    <property type="entry name" value="RNaseH_sf"/>
</dbReference>
<sequence>MLQARMVRPSHNPYSSPVLLVKKEEGEWRFCVDYRKLNQVTISNKFFIPIIEELLDELHRAKVFPKLDLKSGYHQIRMKEKDIEKTAFKTHEGYYEFLVMPFSLTNAPTTFQSPKNQQGVEADEDKIKSMGYGEISAPSTKLLQKNSFKWNEEATVAFEQLKAAMTTILVLALPDCQKLSSRAQAKSIYERELMAVGPYCAEVETLYIGLQNKAADALSKIEQPLELNSMATQGIVDMEVVGKEVEEDEELQKIIENLKENPKEKGRYQWENGRTYKRMSRELHWQGMKKDIERYVKQCDTCQRNKYEATKPAGVLQPLLILEKILEDWTMDFIEGLPLPGGANVIMVVVDRLSKYAYFITLKHLFSTKQVAKRELFVMMGTILKTSTAFHPQTNGQFERVNRCLEAYLRCFCNEQPNRWDKFIPWAELWYNTTFDASTKTTTFQTVYGRPPPPLLSYGHQQTPNNKVETMLKERDLAIEGKLMHSSKYNEKMADLRRRELKFKMGDEV</sequence>
<dbReference type="InterPro" id="IPR043128">
    <property type="entry name" value="Rev_trsase/Diguanyl_cyclase"/>
</dbReference>
<dbReference type="InterPro" id="IPR043502">
    <property type="entry name" value="DNA/RNA_pol_sf"/>
</dbReference>
<keyword evidence="2" id="KW-0808">Transferase</keyword>
<dbReference type="SUPFAM" id="SSF56672">
    <property type="entry name" value="DNA/RNA polymerases"/>
    <property type="match status" value="1"/>
</dbReference>
<dbReference type="Proteomes" id="UP000321393">
    <property type="component" value="Unassembled WGS sequence"/>
</dbReference>
<keyword evidence="4" id="KW-0540">Nuclease</keyword>
<name>A0A5D3C410_CUCMM</name>
<dbReference type="Pfam" id="PF00078">
    <property type="entry name" value="RVT_1"/>
    <property type="match status" value="1"/>
</dbReference>
<evidence type="ECO:0000256" key="3">
    <source>
        <dbReference type="ARBA" id="ARBA00022695"/>
    </source>
</evidence>
<evidence type="ECO:0000256" key="5">
    <source>
        <dbReference type="ARBA" id="ARBA00022759"/>
    </source>
</evidence>
<dbReference type="Gene3D" id="3.30.420.10">
    <property type="entry name" value="Ribonuclease H-like superfamily/Ribonuclease H"/>
    <property type="match status" value="1"/>
</dbReference>
<dbReference type="Gene3D" id="1.10.340.70">
    <property type="match status" value="1"/>
</dbReference>
<evidence type="ECO:0000313" key="9">
    <source>
        <dbReference type="EMBL" id="KAA0066517.1"/>
    </source>
</evidence>
<organism evidence="10 12">
    <name type="scientific">Cucumis melo var. makuwa</name>
    <name type="common">Oriental melon</name>
    <dbReference type="NCBI Taxonomy" id="1194695"/>
    <lineage>
        <taxon>Eukaryota</taxon>
        <taxon>Viridiplantae</taxon>
        <taxon>Streptophyta</taxon>
        <taxon>Embryophyta</taxon>
        <taxon>Tracheophyta</taxon>
        <taxon>Spermatophyta</taxon>
        <taxon>Magnoliopsida</taxon>
        <taxon>eudicotyledons</taxon>
        <taxon>Gunneridae</taxon>
        <taxon>Pentapetalae</taxon>
        <taxon>rosids</taxon>
        <taxon>fabids</taxon>
        <taxon>Cucurbitales</taxon>
        <taxon>Cucurbitaceae</taxon>
        <taxon>Benincaseae</taxon>
        <taxon>Cucumis</taxon>
    </lineage>
</organism>
<keyword evidence="7" id="KW-0695">RNA-directed DNA polymerase</keyword>
<dbReference type="GO" id="GO:0003676">
    <property type="term" value="F:nucleic acid binding"/>
    <property type="evidence" value="ECO:0007669"/>
    <property type="project" value="InterPro"/>
</dbReference>
<dbReference type="GO" id="GO:0008233">
    <property type="term" value="F:peptidase activity"/>
    <property type="evidence" value="ECO:0007669"/>
    <property type="project" value="UniProtKB-KW"/>
</dbReference>
<protein>
    <submittedName>
        <fullName evidence="10">Ty3-gypsy retrotransposon protein</fullName>
    </submittedName>
</protein>
<dbReference type="GO" id="GO:0004519">
    <property type="term" value="F:endonuclease activity"/>
    <property type="evidence" value="ECO:0007669"/>
    <property type="project" value="UniProtKB-KW"/>
</dbReference>
<dbReference type="InterPro" id="IPR000477">
    <property type="entry name" value="RT_dom"/>
</dbReference>
<accession>A0A5D3C410</accession>
<reference evidence="11 12" key="1">
    <citation type="submission" date="2019-08" db="EMBL/GenBank/DDBJ databases">
        <title>Draft genome sequences of two oriental melons (Cucumis melo L. var makuwa).</title>
        <authorList>
            <person name="Kwon S.-Y."/>
        </authorList>
    </citation>
    <scope>NUCLEOTIDE SEQUENCE [LARGE SCALE GENOMIC DNA]</scope>
    <source>
        <strain evidence="12">cv. Chang Bougi</strain>
        <strain evidence="11">cv. SW 3</strain>
        <tissue evidence="10">Leaf</tissue>
    </source>
</reference>
<dbReference type="AlphaFoldDB" id="A0A5D3C410"/>
<keyword evidence="1" id="KW-0645">Protease</keyword>
<dbReference type="EMBL" id="SSTE01000887">
    <property type="protein sequence ID" value="KAA0066517.1"/>
    <property type="molecule type" value="Genomic_DNA"/>
</dbReference>
<dbReference type="PANTHER" id="PTHR37984">
    <property type="entry name" value="PROTEIN CBG26694"/>
    <property type="match status" value="1"/>
</dbReference>
<gene>
    <name evidence="10" type="ORF">E5676_scaffold572G00040</name>
    <name evidence="9" type="ORF">E6C27_scaffold25G00700</name>
</gene>
<keyword evidence="6" id="KW-0378">Hydrolase</keyword>
<dbReference type="InterPro" id="IPR041588">
    <property type="entry name" value="Integrase_H2C2"/>
</dbReference>
<dbReference type="GO" id="GO:0003964">
    <property type="term" value="F:RNA-directed DNA polymerase activity"/>
    <property type="evidence" value="ECO:0007669"/>
    <property type="project" value="UniProtKB-KW"/>
</dbReference>
<proteinExistence type="predicted"/>
<keyword evidence="5" id="KW-0255">Endonuclease</keyword>
<dbReference type="OrthoDB" id="669841at2759"/>
<dbReference type="EMBL" id="SSTD01013635">
    <property type="protein sequence ID" value="TYK06115.1"/>
    <property type="molecule type" value="Genomic_DNA"/>
</dbReference>
<evidence type="ECO:0000259" key="8">
    <source>
        <dbReference type="PROSITE" id="PS50994"/>
    </source>
</evidence>
<evidence type="ECO:0000256" key="6">
    <source>
        <dbReference type="ARBA" id="ARBA00022801"/>
    </source>
</evidence>
<evidence type="ECO:0000313" key="10">
    <source>
        <dbReference type="EMBL" id="TYK06115.1"/>
    </source>
</evidence>
<dbReference type="Gene3D" id="3.10.10.10">
    <property type="entry name" value="HIV Type 1 Reverse Transcriptase, subunit A, domain 1"/>
    <property type="match status" value="1"/>
</dbReference>
<evidence type="ECO:0000256" key="4">
    <source>
        <dbReference type="ARBA" id="ARBA00022722"/>
    </source>
</evidence>
<evidence type="ECO:0000313" key="11">
    <source>
        <dbReference type="Proteomes" id="UP000321393"/>
    </source>
</evidence>
<feature type="domain" description="Integrase catalytic" evidence="8">
    <location>
        <begin position="347"/>
        <end position="460"/>
    </location>
</feature>
<dbReference type="FunFam" id="3.10.10.10:FF:000007">
    <property type="entry name" value="Retrovirus-related Pol polyprotein from transposon 17.6-like Protein"/>
    <property type="match status" value="1"/>
</dbReference>
<evidence type="ECO:0000256" key="1">
    <source>
        <dbReference type="ARBA" id="ARBA00022670"/>
    </source>
</evidence>
<dbReference type="PANTHER" id="PTHR37984:SF5">
    <property type="entry name" value="PROTEIN NYNRIN-LIKE"/>
    <property type="match status" value="1"/>
</dbReference>
<dbReference type="InterPro" id="IPR012337">
    <property type="entry name" value="RNaseH-like_sf"/>
</dbReference>
<dbReference type="PROSITE" id="PS50994">
    <property type="entry name" value="INTEGRASE"/>
    <property type="match status" value="1"/>
</dbReference>
<dbReference type="Gene3D" id="3.30.70.270">
    <property type="match status" value="2"/>
</dbReference>
<evidence type="ECO:0000256" key="7">
    <source>
        <dbReference type="ARBA" id="ARBA00022918"/>
    </source>
</evidence>
<evidence type="ECO:0000256" key="2">
    <source>
        <dbReference type="ARBA" id="ARBA00022679"/>
    </source>
</evidence>